<evidence type="ECO:0000313" key="1">
    <source>
        <dbReference type="EMBL" id="GAG48073.1"/>
    </source>
</evidence>
<dbReference type="EMBL" id="BARS01054358">
    <property type="protein sequence ID" value="GAG48073.1"/>
    <property type="molecule type" value="Genomic_DNA"/>
</dbReference>
<gene>
    <name evidence="1" type="ORF">S01H1_80489</name>
</gene>
<dbReference type="InterPro" id="IPR024524">
    <property type="entry name" value="DUF3800"/>
</dbReference>
<dbReference type="Pfam" id="PF12686">
    <property type="entry name" value="DUF3800"/>
    <property type="match status" value="1"/>
</dbReference>
<protein>
    <recommendedName>
        <fullName evidence="2">DUF3800 domain-containing protein</fullName>
    </recommendedName>
</protein>
<name>X0YHJ6_9ZZZZ</name>
<comment type="caution">
    <text evidence="1">The sequence shown here is derived from an EMBL/GenBank/DDBJ whole genome shotgun (WGS) entry which is preliminary data.</text>
</comment>
<accession>X0YHJ6</accession>
<feature type="non-terminal residue" evidence="1">
    <location>
        <position position="215"/>
    </location>
</feature>
<evidence type="ECO:0008006" key="2">
    <source>
        <dbReference type="Google" id="ProtNLM"/>
    </source>
</evidence>
<proteinExistence type="predicted"/>
<organism evidence="1">
    <name type="scientific">marine sediment metagenome</name>
    <dbReference type="NCBI Taxonomy" id="412755"/>
    <lineage>
        <taxon>unclassified sequences</taxon>
        <taxon>metagenomes</taxon>
        <taxon>ecological metagenomes</taxon>
    </lineage>
</organism>
<reference evidence="1" key="1">
    <citation type="journal article" date="2014" name="Front. Microbiol.">
        <title>High frequency of phylogenetically diverse reductive dehalogenase-homologous genes in deep subseafloor sedimentary metagenomes.</title>
        <authorList>
            <person name="Kawai M."/>
            <person name="Futagami T."/>
            <person name="Toyoda A."/>
            <person name="Takaki Y."/>
            <person name="Nishi S."/>
            <person name="Hori S."/>
            <person name="Arai W."/>
            <person name="Tsubouchi T."/>
            <person name="Morono Y."/>
            <person name="Uchiyama I."/>
            <person name="Ito T."/>
            <person name="Fujiyama A."/>
            <person name="Inagaki F."/>
            <person name="Takami H."/>
        </authorList>
    </citation>
    <scope>NUCLEOTIDE SEQUENCE</scope>
    <source>
        <strain evidence="1">Expedition CK06-06</strain>
    </source>
</reference>
<sequence>MGILVYMDEAGDHSLELIDRDFPVFCLAFFVCEETIYVQKVVPEVIQFKLRWFGHEGVILHSRDIRKAQGDFGLLTNPDRRQAFMGGLSAIMSHSDYKLIAVAIRKQEHKERYGMRAENPYDLAMTFALERLLPLLAEARQNMVTIIAESRGKREDKELHASFLNVVNYGTYYVPRGRFKGVDFSLRFVEKSRNIVGTQLADLVAYPTARHVLDP</sequence>
<dbReference type="AlphaFoldDB" id="X0YHJ6"/>